<evidence type="ECO:0008006" key="4">
    <source>
        <dbReference type="Google" id="ProtNLM"/>
    </source>
</evidence>
<dbReference type="OrthoDB" id="360540at2759"/>
<comment type="caution">
    <text evidence="2">The sequence shown here is derived from an EMBL/GenBank/DDBJ whole genome shotgun (WGS) entry which is preliminary data.</text>
</comment>
<dbReference type="GO" id="GO:0005737">
    <property type="term" value="C:cytoplasm"/>
    <property type="evidence" value="ECO:0007669"/>
    <property type="project" value="TreeGrafter"/>
</dbReference>
<keyword evidence="3" id="KW-1185">Reference proteome</keyword>
<protein>
    <recommendedName>
        <fullName evidence="4">Cell division cycle protein 123</fullName>
    </recommendedName>
</protein>
<evidence type="ECO:0000256" key="1">
    <source>
        <dbReference type="ARBA" id="ARBA00011047"/>
    </source>
</evidence>
<dbReference type="PANTHER" id="PTHR15323:SF6">
    <property type="entry name" value="CELL DIVISION CYCLE PROTEIN 123 HOMOLOG"/>
    <property type="match status" value="1"/>
</dbReference>
<gene>
    <name evidence="2" type="ORF">TSOC_015258</name>
</gene>
<feature type="non-terminal residue" evidence="2">
    <location>
        <position position="165"/>
    </location>
</feature>
<sequence>CFVRGGRLVAASQRDVSQAFPALTRGTVDNVRARLWRFWRERMHGCLQLRDCGIPVLRRGAHFPVAFDVYVPSDSQATRLMDVNPLVDTTSPLLYDWPELGFGAGAVRPAEELLRELLEGSGVAAPAMAVAPGDEGGGGGLDESWMEEGAELMGGITLPTCAEEL</sequence>
<proteinExistence type="inferred from homology"/>
<dbReference type="Proteomes" id="UP000236333">
    <property type="component" value="Unassembled WGS sequence"/>
</dbReference>
<dbReference type="PANTHER" id="PTHR15323">
    <property type="entry name" value="D123 PROTEIN"/>
    <property type="match status" value="1"/>
</dbReference>
<accession>A0A2J7ZFC5</accession>
<feature type="non-terminal residue" evidence="2">
    <location>
        <position position="1"/>
    </location>
</feature>
<evidence type="ECO:0000313" key="2">
    <source>
        <dbReference type="EMBL" id="PNG98970.1"/>
    </source>
</evidence>
<dbReference type="Pfam" id="PF07065">
    <property type="entry name" value="D123"/>
    <property type="match status" value="1"/>
</dbReference>
<dbReference type="AlphaFoldDB" id="A0A2J7ZFC5"/>
<organism evidence="2 3">
    <name type="scientific">Tetrabaena socialis</name>
    <dbReference type="NCBI Taxonomy" id="47790"/>
    <lineage>
        <taxon>Eukaryota</taxon>
        <taxon>Viridiplantae</taxon>
        <taxon>Chlorophyta</taxon>
        <taxon>core chlorophytes</taxon>
        <taxon>Chlorophyceae</taxon>
        <taxon>CS clade</taxon>
        <taxon>Chlamydomonadales</taxon>
        <taxon>Tetrabaenaceae</taxon>
        <taxon>Tetrabaena</taxon>
    </lineage>
</organism>
<dbReference type="InterPro" id="IPR009772">
    <property type="entry name" value="CDC123"/>
</dbReference>
<name>A0A2J7ZFC5_9CHLO</name>
<evidence type="ECO:0000313" key="3">
    <source>
        <dbReference type="Proteomes" id="UP000236333"/>
    </source>
</evidence>
<reference evidence="2 3" key="1">
    <citation type="journal article" date="2017" name="Mol. Biol. Evol.">
        <title>The 4-celled Tetrabaena socialis nuclear genome reveals the essential components for genetic control of cell number at the origin of multicellularity in the volvocine lineage.</title>
        <authorList>
            <person name="Featherston J."/>
            <person name="Arakaki Y."/>
            <person name="Hanschen E.R."/>
            <person name="Ferris P.J."/>
            <person name="Michod R.E."/>
            <person name="Olson B.J.S.C."/>
            <person name="Nozaki H."/>
            <person name="Durand P.M."/>
        </authorList>
    </citation>
    <scope>NUCLEOTIDE SEQUENCE [LARGE SCALE GENOMIC DNA]</scope>
    <source>
        <strain evidence="2 3">NIES-571</strain>
    </source>
</reference>
<dbReference type="EMBL" id="PGGS01004667">
    <property type="protein sequence ID" value="PNG98970.1"/>
    <property type="molecule type" value="Genomic_DNA"/>
</dbReference>
<comment type="similarity">
    <text evidence="1">Belongs to the CDC123 family.</text>
</comment>